<dbReference type="PANTHER" id="PTHR43861:SF1">
    <property type="entry name" value="TRANS-ACONITATE 2-METHYLTRANSFERASE"/>
    <property type="match status" value="1"/>
</dbReference>
<dbReference type="PANTHER" id="PTHR43861">
    <property type="entry name" value="TRANS-ACONITATE 2-METHYLTRANSFERASE-RELATED"/>
    <property type="match status" value="1"/>
</dbReference>
<evidence type="ECO:0000256" key="2">
    <source>
        <dbReference type="ARBA" id="ARBA00022679"/>
    </source>
</evidence>
<evidence type="ECO:0000313" key="4">
    <source>
        <dbReference type="EMBL" id="MDN4524088.1"/>
    </source>
</evidence>
<evidence type="ECO:0000259" key="3">
    <source>
        <dbReference type="Pfam" id="PF13649"/>
    </source>
</evidence>
<sequence>MDLKDYTEANRRSWNEVAKLHHAAKEEHKKKFQLEGYSVLDALVTGKLKQYDIEGKEIAHLCCNDGMETLSLANLGTAACTGFDISDRAIEEAQRLADATGIRCEFVRTDVYDIPIEYDGQFDLVYMSAGSLIWFPDLTLLFQKVKRLLRGKGVLFIYDIHPVLFMLDEKDKKHPLSIRYSYFLNEPRKYTEGLDYINNVTYESEPYYVFDPTLSEIITAVIKSGLQLQQFEEFDHDISALYEHLDHEEIRLPKSYILAAGNTSATAAMKGE</sequence>
<protein>
    <submittedName>
        <fullName evidence="4">Class I SAM-dependent methyltransferase</fullName>
        <ecNumber evidence="4">2.1.-.-</ecNumber>
    </submittedName>
</protein>
<feature type="domain" description="Methyltransferase" evidence="3">
    <location>
        <begin position="59"/>
        <end position="153"/>
    </location>
</feature>
<comment type="caution">
    <text evidence="4">The sequence shown here is derived from an EMBL/GenBank/DDBJ whole genome shotgun (WGS) entry which is preliminary data.</text>
</comment>
<evidence type="ECO:0000313" key="5">
    <source>
        <dbReference type="Proteomes" id="UP001172721"/>
    </source>
</evidence>
<keyword evidence="1 4" id="KW-0489">Methyltransferase</keyword>
<reference evidence="4" key="1">
    <citation type="submission" date="2023-07" db="EMBL/GenBank/DDBJ databases">
        <title>Fictibacillus sp. isolated from freshwater pond.</title>
        <authorList>
            <person name="Kirdat K."/>
            <person name="Bhat A."/>
            <person name="Mourya A."/>
            <person name="Yadav A."/>
        </authorList>
    </citation>
    <scope>NUCLEOTIDE SEQUENCE</scope>
    <source>
        <strain evidence="4">NE201</strain>
    </source>
</reference>
<keyword evidence="5" id="KW-1185">Reference proteome</keyword>
<accession>A0ABT8HTI2</accession>
<dbReference type="EMBL" id="JAUHTR010000002">
    <property type="protein sequence ID" value="MDN4524088.1"/>
    <property type="molecule type" value="Genomic_DNA"/>
</dbReference>
<dbReference type="EC" id="2.1.-.-" evidence="4"/>
<dbReference type="Proteomes" id="UP001172721">
    <property type="component" value="Unassembled WGS sequence"/>
</dbReference>
<dbReference type="RefSeq" id="WP_301165140.1">
    <property type="nucleotide sequence ID" value="NZ_JAUHTR010000002.1"/>
</dbReference>
<proteinExistence type="predicted"/>
<dbReference type="InterPro" id="IPR029063">
    <property type="entry name" value="SAM-dependent_MTases_sf"/>
</dbReference>
<dbReference type="Pfam" id="PF13649">
    <property type="entry name" value="Methyltransf_25"/>
    <property type="match status" value="1"/>
</dbReference>
<name>A0ABT8HTI2_9BACL</name>
<dbReference type="SUPFAM" id="SSF53335">
    <property type="entry name" value="S-adenosyl-L-methionine-dependent methyltransferases"/>
    <property type="match status" value="1"/>
</dbReference>
<dbReference type="CDD" id="cd02440">
    <property type="entry name" value="AdoMet_MTases"/>
    <property type="match status" value="1"/>
</dbReference>
<gene>
    <name evidence="4" type="ORF">QYB97_06360</name>
</gene>
<organism evidence="4 5">
    <name type="scientific">Fictibacillus fluitans</name>
    <dbReference type="NCBI Taxonomy" id="3058422"/>
    <lineage>
        <taxon>Bacteria</taxon>
        <taxon>Bacillati</taxon>
        <taxon>Bacillota</taxon>
        <taxon>Bacilli</taxon>
        <taxon>Bacillales</taxon>
        <taxon>Fictibacillaceae</taxon>
        <taxon>Fictibacillus</taxon>
    </lineage>
</organism>
<dbReference type="GO" id="GO:0008168">
    <property type="term" value="F:methyltransferase activity"/>
    <property type="evidence" value="ECO:0007669"/>
    <property type="project" value="UniProtKB-KW"/>
</dbReference>
<dbReference type="Gene3D" id="3.40.50.150">
    <property type="entry name" value="Vaccinia Virus protein VP39"/>
    <property type="match status" value="1"/>
</dbReference>
<dbReference type="GO" id="GO:0032259">
    <property type="term" value="P:methylation"/>
    <property type="evidence" value="ECO:0007669"/>
    <property type="project" value="UniProtKB-KW"/>
</dbReference>
<evidence type="ECO:0000256" key="1">
    <source>
        <dbReference type="ARBA" id="ARBA00022603"/>
    </source>
</evidence>
<dbReference type="InterPro" id="IPR041698">
    <property type="entry name" value="Methyltransf_25"/>
</dbReference>
<keyword evidence="2 4" id="KW-0808">Transferase</keyword>